<evidence type="ECO:0000313" key="2">
    <source>
        <dbReference type="EMBL" id="TRD12254.1"/>
    </source>
</evidence>
<feature type="signal peptide" evidence="1">
    <location>
        <begin position="1"/>
        <end position="22"/>
    </location>
</feature>
<dbReference type="InterPro" id="IPR015984">
    <property type="entry name" value="Cyt_c_prime_subgr"/>
</dbReference>
<dbReference type="GO" id="GO:0020037">
    <property type="term" value="F:heme binding"/>
    <property type="evidence" value="ECO:0007669"/>
    <property type="project" value="InterPro"/>
</dbReference>
<keyword evidence="1" id="KW-0732">Signal</keyword>
<dbReference type="AlphaFoldDB" id="A0A547PDX8"/>
<proteinExistence type="predicted"/>
<dbReference type="SUPFAM" id="SSF47175">
    <property type="entry name" value="Cytochromes"/>
    <property type="match status" value="1"/>
</dbReference>
<protein>
    <submittedName>
        <fullName evidence="2">Cytochrome c</fullName>
    </submittedName>
</protein>
<dbReference type="GO" id="GO:0009055">
    <property type="term" value="F:electron transfer activity"/>
    <property type="evidence" value="ECO:0007669"/>
    <property type="project" value="InterPro"/>
</dbReference>
<feature type="chain" id="PRO_5021808124" evidence="1">
    <location>
        <begin position="23"/>
        <end position="168"/>
    </location>
</feature>
<dbReference type="InterPro" id="IPR010980">
    <property type="entry name" value="Cyt_c/b562"/>
</dbReference>
<sequence length="168" mass="17387">MTMTSFPKLRLIAITASMAFLAACGGAPDGDGADGEAAADQPAVIGERQENFEAIGDAFKLIRSELEIDNPDFAAIGNAATDINGRAQKITGYFPEGTSVDDGYDTEALATIWEDPTGFETAAQNLVDASAEMMTVAASGDAAAVAAQAKEVGGTCKGCHDKFRLDDD</sequence>
<accession>A0A547PDX8</accession>
<name>A0A547PDX8_9SPHN</name>
<reference evidence="2 3" key="1">
    <citation type="submission" date="2019-06" db="EMBL/GenBank/DDBJ databases">
        <title>Erythrobacter insulae sp. nov., isolated from a tidal flat.</title>
        <authorList>
            <person name="Yoon J.-H."/>
        </authorList>
    </citation>
    <scope>NUCLEOTIDE SEQUENCE [LARGE SCALE GENOMIC DNA]</scope>
    <source>
        <strain evidence="2 3">JBTF-M21</strain>
    </source>
</reference>
<gene>
    <name evidence="2" type="ORF">FGU71_10540</name>
</gene>
<dbReference type="InterPro" id="IPR002321">
    <property type="entry name" value="Cyt_c_II"/>
</dbReference>
<dbReference type="RefSeq" id="WP_142788527.1">
    <property type="nucleotide sequence ID" value="NZ_VHJK01000001.1"/>
</dbReference>
<dbReference type="Gene3D" id="1.20.120.10">
    <property type="entry name" value="Cytochrome c/b562"/>
    <property type="match status" value="1"/>
</dbReference>
<keyword evidence="3" id="KW-1185">Reference proteome</keyword>
<dbReference type="Pfam" id="PF01322">
    <property type="entry name" value="Cytochrom_C_2"/>
    <property type="match status" value="1"/>
</dbReference>
<dbReference type="PRINTS" id="PR00608">
    <property type="entry name" value="CYTCHROMECII"/>
</dbReference>
<organism evidence="2 3">
    <name type="scientific">Erythrobacter insulae</name>
    <dbReference type="NCBI Taxonomy" id="2584124"/>
    <lineage>
        <taxon>Bacteria</taxon>
        <taxon>Pseudomonadati</taxon>
        <taxon>Pseudomonadota</taxon>
        <taxon>Alphaproteobacteria</taxon>
        <taxon>Sphingomonadales</taxon>
        <taxon>Erythrobacteraceae</taxon>
        <taxon>Erythrobacter/Porphyrobacter group</taxon>
        <taxon>Erythrobacter</taxon>
    </lineage>
</organism>
<evidence type="ECO:0000313" key="3">
    <source>
        <dbReference type="Proteomes" id="UP000316343"/>
    </source>
</evidence>
<dbReference type="PROSITE" id="PS51009">
    <property type="entry name" value="CYTCII"/>
    <property type="match status" value="1"/>
</dbReference>
<dbReference type="OrthoDB" id="7596534at2"/>
<dbReference type="GO" id="GO:0022900">
    <property type="term" value="P:electron transport chain"/>
    <property type="evidence" value="ECO:0007669"/>
    <property type="project" value="InterPro"/>
</dbReference>
<dbReference type="GO" id="GO:0005506">
    <property type="term" value="F:iron ion binding"/>
    <property type="evidence" value="ECO:0007669"/>
    <property type="project" value="InterPro"/>
</dbReference>
<comment type="caution">
    <text evidence="2">The sequence shown here is derived from an EMBL/GenBank/DDBJ whole genome shotgun (WGS) entry which is preliminary data.</text>
</comment>
<dbReference type="Proteomes" id="UP000316343">
    <property type="component" value="Unassembled WGS sequence"/>
</dbReference>
<dbReference type="EMBL" id="VHJK01000001">
    <property type="protein sequence ID" value="TRD12254.1"/>
    <property type="molecule type" value="Genomic_DNA"/>
</dbReference>
<evidence type="ECO:0000256" key="1">
    <source>
        <dbReference type="SAM" id="SignalP"/>
    </source>
</evidence>